<name>A0A2A5JSS2_PSEO7</name>
<reference evidence="2" key="1">
    <citation type="journal article" date="2019" name="Genome Announc.">
        <title>Draft Genome Sequence of Pseudoalteromonas piscicida Strain 36Y ROTHPW, an Hypersaline Seawater Isolate from the South Coast of Sonora, Mexico.</title>
        <authorList>
            <person name="Sanchez-Diaz R."/>
            <person name="Molina-Garza Z.J."/>
            <person name="Cruz-Suarez L.E."/>
            <person name="Selvin J."/>
            <person name="Kiran G.S."/>
            <person name="Ibarra-Gamez J.C."/>
            <person name="Gomez-Gil B."/>
            <person name="Galaviz-Silva L."/>
        </authorList>
    </citation>
    <scope>NUCLEOTIDE SEQUENCE [LARGE SCALE GENOMIC DNA]</scope>
    <source>
        <strain evidence="2">36Y_RITHPW</strain>
    </source>
</reference>
<dbReference type="Pfam" id="PF11227">
    <property type="entry name" value="DUF3025"/>
    <property type="match status" value="1"/>
</dbReference>
<organism evidence="1 2">
    <name type="scientific">Pseudoalteromonas piscicida</name>
    <dbReference type="NCBI Taxonomy" id="43662"/>
    <lineage>
        <taxon>Bacteria</taxon>
        <taxon>Pseudomonadati</taxon>
        <taxon>Pseudomonadota</taxon>
        <taxon>Gammaproteobacteria</taxon>
        <taxon>Alteromonadales</taxon>
        <taxon>Pseudoalteromonadaceae</taxon>
        <taxon>Pseudoalteromonas</taxon>
    </lineage>
</organism>
<dbReference type="InterPro" id="IPR021390">
    <property type="entry name" value="DUF3025"/>
</dbReference>
<evidence type="ECO:0000313" key="2">
    <source>
        <dbReference type="Proteomes" id="UP000228621"/>
    </source>
</evidence>
<dbReference type="EMBL" id="NKHF01000032">
    <property type="protein sequence ID" value="PCK32389.1"/>
    <property type="molecule type" value="Genomic_DNA"/>
</dbReference>
<evidence type="ECO:0008006" key="3">
    <source>
        <dbReference type="Google" id="ProtNLM"/>
    </source>
</evidence>
<dbReference type="AlphaFoldDB" id="A0A2A5JSS2"/>
<comment type="caution">
    <text evidence="1">The sequence shown here is derived from an EMBL/GenBank/DDBJ whole genome shotgun (WGS) entry which is preliminary data.</text>
</comment>
<evidence type="ECO:0000313" key="1">
    <source>
        <dbReference type="EMBL" id="PCK32389.1"/>
    </source>
</evidence>
<dbReference type="Proteomes" id="UP000228621">
    <property type="component" value="Unassembled WGS sequence"/>
</dbReference>
<gene>
    <name evidence="1" type="ORF">CEX98_07345</name>
</gene>
<dbReference type="OrthoDB" id="5292474at2"/>
<protein>
    <recommendedName>
        <fullName evidence="3">DUF3025 domain-containing protein</fullName>
    </recommendedName>
</protein>
<keyword evidence="2" id="KW-1185">Reference proteome</keyword>
<sequence>MKKFTAPEAWQVACLNTEPFSHLNQLFDLKGQHDWPSPEWLSSHVNTISSQQYDTQFVADETIDFGEKYYEEIIYDTHQIPTRSKNWHDLFGALIWCLFPKTKALLNTLHIEEIEQYGLKQRSKKRNALTLFDECGLVLAIDNDEWREAFKAHQWQSVFYDNPTHWQQNLKPFVFGHANYEMLTNPFIGLTGKLVCINVDKAFWQLSLREQYIWLDNKLVELINDGLLEDNTQMSPIPLLGIPNWYEPQELAFYQNTDYFRPKRRK</sequence>
<proteinExistence type="predicted"/>
<dbReference type="RefSeq" id="WP_099641453.1">
    <property type="nucleotide sequence ID" value="NZ_NKHF01000032.1"/>
</dbReference>
<accession>A0A2A5JSS2</accession>